<gene>
    <name evidence="1" type="ORF">C7999DRAFT_40032</name>
</gene>
<dbReference type="EMBL" id="MU857632">
    <property type="protein sequence ID" value="KAK4248767.1"/>
    <property type="molecule type" value="Genomic_DNA"/>
</dbReference>
<reference evidence="1" key="1">
    <citation type="journal article" date="2023" name="Mol. Phylogenet. Evol.">
        <title>Genome-scale phylogeny and comparative genomics of the fungal order Sordariales.</title>
        <authorList>
            <person name="Hensen N."/>
            <person name="Bonometti L."/>
            <person name="Westerberg I."/>
            <person name="Brannstrom I.O."/>
            <person name="Guillou S."/>
            <person name="Cros-Aarteil S."/>
            <person name="Calhoun S."/>
            <person name="Haridas S."/>
            <person name="Kuo A."/>
            <person name="Mondo S."/>
            <person name="Pangilinan J."/>
            <person name="Riley R."/>
            <person name="LaButti K."/>
            <person name="Andreopoulos B."/>
            <person name="Lipzen A."/>
            <person name="Chen C."/>
            <person name="Yan M."/>
            <person name="Daum C."/>
            <person name="Ng V."/>
            <person name="Clum A."/>
            <person name="Steindorff A."/>
            <person name="Ohm R.A."/>
            <person name="Martin F."/>
            <person name="Silar P."/>
            <person name="Natvig D.O."/>
            <person name="Lalanne C."/>
            <person name="Gautier V."/>
            <person name="Ament-Velasquez S.L."/>
            <person name="Kruys A."/>
            <person name="Hutchinson M.I."/>
            <person name="Powell A.J."/>
            <person name="Barry K."/>
            <person name="Miller A.N."/>
            <person name="Grigoriev I.V."/>
            <person name="Debuchy R."/>
            <person name="Gladieux P."/>
            <person name="Hiltunen Thoren M."/>
            <person name="Johannesson H."/>
        </authorList>
    </citation>
    <scope>NUCLEOTIDE SEQUENCE</scope>
    <source>
        <strain evidence="1">CBS 359.72</strain>
    </source>
</reference>
<evidence type="ECO:0000313" key="2">
    <source>
        <dbReference type="Proteomes" id="UP001303647"/>
    </source>
</evidence>
<proteinExistence type="predicted"/>
<dbReference type="SUPFAM" id="SSF56399">
    <property type="entry name" value="ADP-ribosylation"/>
    <property type="match status" value="1"/>
</dbReference>
<sequence>MAPLPPPNPLPEFVYKITPTAPPDPIPEQYPLSDLDRQDGFVHLSASWQVPITADLFFKDTTSFYILKLRLANFDQSSVKWDEVDGTNGCPHLYGNFGAKDVVAVKEFRRGEGQSWKEVFEGEKGWLE</sequence>
<accession>A0AAN7CWX9</accession>
<comment type="caution">
    <text evidence="1">The sequence shown here is derived from an EMBL/GenBank/DDBJ whole genome shotgun (WGS) entry which is preliminary data.</text>
</comment>
<evidence type="ECO:0000313" key="1">
    <source>
        <dbReference type="EMBL" id="KAK4248767.1"/>
    </source>
</evidence>
<protein>
    <submittedName>
        <fullName evidence="1">Uncharacterized protein</fullName>
    </submittedName>
</protein>
<reference evidence="1" key="2">
    <citation type="submission" date="2023-05" db="EMBL/GenBank/DDBJ databases">
        <authorList>
            <consortium name="Lawrence Berkeley National Laboratory"/>
            <person name="Steindorff A."/>
            <person name="Hensen N."/>
            <person name="Bonometti L."/>
            <person name="Westerberg I."/>
            <person name="Brannstrom I.O."/>
            <person name="Guillou S."/>
            <person name="Cros-Aarteil S."/>
            <person name="Calhoun S."/>
            <person name="Haridas S."/>
            <person name="Kuo A."/>
            <person name="Mondo S."/>
            <person name="Pangilinan J."/>
            <person name="Riley R."/>
            <person name="Labutti K."/>
            <person name="Andreopoulos B."/>
            <person name="Lipzen A."/>
            <person name="Chen C."/>
            <person name="Yanf M."/>
            <person name="Daum C."/>
            <person name="Ng V."/>
            <person name="Clum A."/>
            <person name="Ohm R."/>
            <person name="Martin F."/>
            <person name="Silar P."/>
            <person name="Natvig D."/>
            <person name="Lalanne C."/>
            <person name="Gautier V."/>
            <person name="Ament-Velasquez S.L."/>
            <person name="Kruys A."/>
            <person name="Hutchinson M.I."/>
            <person name="Powell A.J."/>
            <person name="Barry K."/>
            <person name="Miller A.N."/>
            <person name="Grigoriev I.V."/>
            <person name="Debuchy R."/>
            <person name="Gladieux P."/>
            <person name="Thoren M.H."/>
            <person name="Johannesson H."/>
        </authorList>
    </citation>
    <scope>NUCLEOTIDE SEQUENCE</scope>
    <source>
        <strain evidence="1">CBS 359.72</strain>
    </source>
</reference>
<dbReference type="Gene3D" id="3.20.170.20">
    <property type="entry name" value="Protein of unknown function DUF952"/>
    <property type="match status" value="1"/>
</dbReference>
<name>A0AAN7CWX9_9PEZI</name>
<dbReference type="InterPro" id="IPR009297">
    <property type="entry name" value="DUF952"/>
</dbReference>
<dbReference type="PANTHER" id="PTHR34129:SF1">
    <property type="entry name" value="DUF952 DOMAIN-CONTAINING PROTEIN"/>
    <property type="match status" value="1"/>
</dbReference>
<dbReference type="Pfam" id="PF06108">
    <property type="entry name" value="DUF952"/>
    <property type="match status" value="1"/>
</dbReference>
<keyword evidence="2" id="KW-1185">Reference proteome</keyword>
<organism evidence="1 2">
    <name type="scientific">Corynascus novoguineensis</name>
    <dbReference type="NCBI Taxonomy" id="1126955"/>
    <lineage>
        <taxon>Eukaryota</taxon>
        <taxon>Fungi</taxon>
        <taxon>Dikarya</taxon>
        <taxon>Ascomycota</taxon>
        <taxon>Pezizomycotina</taxon>
        <taxon>Sordariomycetes</taxon>
        <taxon>Sordariomycetidae</taxon>
        <taxon>Sordariales</taxon>
        <taxon>Chaetomiaceae</taxon>
        <taxon>Corynascus</taxon>
    </lineage>
</organism>
<dbReference type="PANTHER" id="PTHR34129">
    <property type="entry name" value="BLR1139 PROTEIN"/>
    <property type="match status" value="1"/>
</dbReference>
<dbReference type="AlphaFoldDB" id="A0AAN7CWX9"/>
<dbReference type="Proteomes" id="UP001303647">
    <property type="component" value="Unassembled WGS sequence"/>
</dbReference>